<protein>
    <submittedName>
        <fullName evidence="1">Uncharacterized protein</fullName>
    </submittedName>
</protein>
<comment type="caution">
    <text evidence="1">The sequence shown here is derived from an EMBL/GenBank/DDBJ whole genome shotgun (WGS) entry which is preliminary data.</text>
</comment>
<dbReference type="AlphaFoldDB" id="A0A1Y3B7Z9"/>
<gene>
    <name evidence="1" type="ORF">BLA29_009346</name>
</gene>
<evidence type="ECO:0000313" key="2">
    <source>
        <dbReference type="Proteomes" id="UP000194236"/>
    </source>
</evidence>
<evidence type="ECO:0000313" key="1">
    <source>
        <dbReference type="EMBL" id="OTF76969.1"/>
    </source>
</evidence>
<sequence>MKNSSSICHTKTIHCIIIWLRMESSNKLKTVTIQMFNFNIIKISINNNNNPAINMLKRRPPCLCH</sequence>
<dbReference type="EMBL" id="MUJZ01034942">
    <property type="protein sequence ID" value="OTF76969.1"/>
    <property type="molecule type" value="Genomic_DNA"/>
</dbReference>
<dbReference type="Proteomes" id="UP000194236">
    <property type="component" value="Unassembled WGS sequence"/>
</dbReference>
<reference evidence="1 2" key="1">
    <citation type="submission" date="2017-03" db="EMBL/GenBank/DDBJ databases">
        <title>Genome Survey of Euroglyphus maynei.</title>
        <authorList>
            <person name="Arlian L.G."/>
            <person name="Morgan M.S."/>
            <person name="Rider S.D."/>
        </authorList>
    </citation>
    <scope>NUCLEOTIDE SEQUENCE [LARGE SCALE GENOMIC DNA]</scope>
    <source>
        <strain evidence="1">Arlian Lab</strain>
        <tissue evidence="1">Whole body</tissue>
    </source>
</reference>
<keyword evidence="2" id="KW-1185">Reference proteome</keyword>
<organism evidence="1 2">
    <name type="scientific">Euroglyphus maynei</name>
    <name type="common">Mayne's house dust mite</name>
    <dbReference type="NCBI Taxonomy" id="6958"/>
    <lineage>
        <taxon>Eukaryota</taxon>
        <taxon>Metazoa</taxon>
        <taxon>Ecdysozoa</taxon>
        <taxon>Arthropoda</taxon>
        <taxon>Chelicerata</taxon>
        <taxon>Arachnida</taxon>
        <taxon>Acari</taxon>
        <taxon>Acariformes</taxon>
        <taxon>Sarcoptiformes</taxon>
        <taxon>Astigmata</taxon>
        <taxon>Psoroptidia</taxon>
        <taxon>Analgoidea</taxon>
        <taxon>Pyroglyphidae</taxon>
        <taxon>Pyroglyphinae</taxon>
        <taxon>Euroglyphus</taxon>
    </lineage>
</organism>
<proteinExistence type="predicted"/>
<name>A0A1Y3B7Z9_EURMA</name>
<accession>A0A1Y3B7Z9</accession>